<dbReference type="EMBL" id="FTOG01000001">
    <property type="protein sequence ID" value="SIS46473.1"/>
    <property type="molecule type" value="Genomic_DNA"/>
</dbReference>
<dbReference type="GO" id="GO:0008962">
    <property type="term" value="F:phosphatidylglycerophosphatase activity"/>
    <property type="evidence" value="ECO:0007669"/>
    <property type="project" value="InterPro"/>
</dbReference>
<feature type="domain" description="YutG/PgpA" evidence="2">
    <location>
        <begin position="19"/>
        <end position="163"/>
    </location>
</feature>
<evidence type="ECO:0000313" key="3">
    <source>
        <dbReference type="EMBL" id="SIS46473.1"/>
    </source>
</evidence>
<feature type="transmembrane region" description="Helical" evidence="1">
    <location>
        <begin position="12"/>
        <end position="30"/>
    </location>
</feature>
<keyword evidence="4" id="KW-1185">Reference proteome</keyword>
<dbReference type="InterPro" id="IPR026037">
    <property type="entry name" value="PgpA"/>
</dbReference>
<dbReference type="RefSeq" id="WP_076483463.1">
    <property type="nucleotide sequence ID" value="NZ_FTOG01000001.1"/>
</dbReference>
<dbReference type="CDD" id="cd06971">
    <property type="entry name" value="PgpA"/>
    <property type="match status" value="1"/>
</dbReference>
<dbReference type="InterPro" id="IPR007686">
    <property type="entry name" value="YutG/PgpA"/>
</dbReference>
<organism evidence="3 4">
    <name type="scientific">Rhodobacter aestuarii</name>
    <dbReference type="NCBI Taxonomy" id="453582"/>
    <lineage>
        <taxon>Bacteria</taxon>
        <taxon>Pseudomonadati</taxon>
        <taxon>Pseudomonadota</taxon>
        <taxon>Alphaproteobacteria</taxon>
        <taxon>Rhodobacterales</taxon>
        <taxon>Rhodobacter group</taxon>
        <taxon>Rhodobacter</taxon>
    </lineage>
</organism>
<keyword evidence="1" id="KW-0472">Membrane</keyword>
<dbReference type="InterPro" id="IPR036681">
    <property type="entry name" value="PgpA-like_sf"/>
</dbReference>
<evidence type="ECO:0000256" key="1">
    <source>
        <dbReference type="SAM" id="Phobius"/>
    </source>
</evidence>
<protein>
    <submittedName>
        <fullName evidence="3">Phosphatidylglycerophosphatase A</fullName>
    </submittedName>
</protein>
<dbReference type="SUPFAM" id="SSF101307">
    <property type="entry name" value="YutG-like"/>
    <property type="match status" value="1"/>
</dbReference>
<feature type="transmembrane region" description="Helical" evidence="1">
    <location>
        <begin position="50"/>
        <end position="71"/>
    </location>
</feature>
<dbReference type="Proteomes" id="UP000186221">
    <property type="component" value="Unassembled WGS sequence"/>
</dbReference>
<gene>
    <name evidence="3" type="ORF">SAMN05421580_101546</name>
</gene>
<dbReference type="GO" id="GO:0006629">
    <property type="term" value="P:lipid metabolic process"/>
    <property type="evidence" value="ECO:0007669"/>
    <property type="project" value="InterPro"/>
</dbReference>
<dbReference type="Pfam" id="PF04608">
    <property type="entry name" value="PgpA"/>
    <property type="match status" value="1"/>
</dbReference>
<reference evidence="4" key="1">
    <citation type="submission" date="2017-01" db="EMBL/GenBank/DDBJ databases">
        <authorList>
            <person name="Varghese N."/>
            <person name="Submissions S."/>
        </authorList>
    </citation>
    <scope>NUCLEOTIDE SEQUENCE [LARGE SCALE GENOMIC DNA]</scope>
    <source>
        <strain evidence="4">DSM 19945</strain>
    </source>
</reference>
<proteinExistence type="predicted"/>
<keyword evidence="1" id="KW-0812">Transmembrane</keyword>
<dbReference type="PANTHER" id="PTHR36305">
    <property type="entry name" value="PHOSPHATIDYLGLYCEROPHOSPHATASE A"/>
    <property type="match status" value="1"/>
</dbReference>
<evidence type="ECO:0000313" key="4">
    <source>
        <dbReference type="Proteomes" id="UP000186221"/>
    </source>
</evidence>
<feature type="transmembrane region" description="Helical" evidence="1">
    <location>
        <begin position="91"/>
        <end position="108"/>
    </location>
</feature>
<dbReference type="AlphaFoldDB" id="A0A1N7JAS7"/>
<dbReference type="PANTHER" id="PTHR36305:SF1">
    <property type="entry name" value="PHOSPHATIDYLGLYCEROPHOSPHATASE A"/>
    <property type="match status" value="1"/>
</dbReference>
<name>A0A1N7JAS7_9RHOB</name>
<keyword evidence="1" id="KW-1133">Transmembrane helix</keyword>
<evidence type="ECO:0000259" key="2">
    <source>
        <dbReference type="Pfam" id="PF04608"/>
    </source>
</evidence>
<accession>A0A1N7JAS7</accession>
<sequence length="199" mass="21857">MPPHEMTKREVPIHVLQAITTFAFVGKLVPAPGTWGSAVAAVAGWGLVKFAGLPALYLAAVLAFIIGLWALEQELRGRPHDDPKEVVIDEVAGMWVALAFPASAFYYFHTEMVWPGPLAAFFWFRFFDIFKPGVIGRADKKGGAMGVMMDDIWAGVYAGGFTLITALVYHLGQDYWPTLWAQLVAMLPDMPALPFTGQE</sequence>
<feature type="transmembrane region" description="Helical" evidence="1">
    <location>
        <begin position="152"/>
        <end position="172"/>
    </location>
</feature>
<dbReference type="STRING" id="453582.SAMN05421580_101546"/>